<organism evidence="15 16">
    <name type="scientific">Candidatus Aphodomorpha intestinavium</name>
    <dbReference type="NCBI Taxonomy" id="2840672"/>
    <lineage>
        <taxon>Bacteria</taxon>
        <taxon>Bacillati</taxon>
        <taxon>Bacillota</taxon>
        <taxon>Clostridia</taxon>
        <taxon>Eubacteriales</taxon>
        <taxon>Candidatus Aphodomorpha</taxon>
    </lineage>
</organism>
<feature type="binding site" evidence="8 11">
    <location>
        <position position="125"/>
    </location>
    <ligand>
        <name>NAD(+)</name>
        <dbReference type="ChEBI" id="CHEBI:57540"/>
    </ligand>
</feature>
<dbReference type="PROSITE" id="PS00611">
    <property type="entry name" value="HISOL_DEHYDROGENASE"/>
    <property type="match status" value="1"/>
</dbReference>
<evidence type="ECO:0000256" key="10">
    <source>
        <dbReference type="PIRSR" id="PIRSR000099-1"/>
    </source>
</evidence>
<feature type="binding site" evidence="8 13">
    <location>
        <position position="357"/>
    </location>
    <ligand>
        <name>Zn(2+)</name>
        <dbReference type="ChEBI" id="CHEBI:29105"/>
    </ligand>
</feature>
<evidence type="ECO:0000256" key="5">
    <source>
        <dbReference type="ARBA" id="ARBA00022833"/>
    </source>
</evidence>
<dbReference type="PANTHER" id="PTHR21256">
    <property type="entry name" value="HISTIDINOL DEHYDROGENASE HDH"/>
    <property type="match status" value="1"/>
</dbReference>
<evidence type="ECO:0000256" key="13">
    <source>
        <dbReference type="PIRSR" id="PIRSR000099-4"/>
    </source>
</evidence>
<dbReference type="FunFam" id="3.40.50.1980:FF:000026">
    <property type="entry name" value="Histidinol dehydrogenase"/>
    <property type="match status" value="1"/>
</dbReference>
<evidence type="ECO:0000313" key="15">
    <source>
        <dbReference type="EMBL" id="HIU94960.1"/>
    </source>
</evidence>
<evidence type="ECO:0000256" key="14">
    <source>
        <dbReference type="RuleBase" id="RU004175"/>
    </source>
</evidence>
<reference evidence="15" key="2">
    <citation type="journal article" date="2021" name="PeerJ">
        <title>Extensive microbial diversity within the chicken gut microbiome revealed by metagenomics and culture.</title>
        <authorList>
            <person name="Gilroy R."/>
            <person name="Ravi A."/>
            <person name="Getino M."/>
            <person name="Pursley I."/>
            <person name="Horton D.L."/>
            <person name="Alikhan N.F."/>
            <person name="Baker D."/>
            <person name="Gharbi K."/>
            <person name="Hall N."/>
            <person name="Watson M."/>
            <person name="Adriaenssens E.M."/>
            <person name="Foster-Nyarko E."/>
            <person name="Jarju S."/>
            <person name="Secka A."/>
            <person name="Antonio M."/>
            <person name="Oren A."/>
            <person name="Chaudhuri R.R."/>
            <person name="La Ragione R."/>
            <person name="Hildebrand F."/>
            <person name="Pallen M.J."/>
        </authorList>
    </citation>
    <scope>NUCLEOTIDE SEQUENCE</scope>
    <source>
        <strain evidence="15">ChiGjej2B2-16831</strain>
    </source>
</reference>
<dbReference type="InterPro" id="IPR016161">
    <property type="entry name" value="Ald_DH/histidinol_DH"/>
</dbReference>
<keyword evidence="8 11" id="KW-0520">NAD</keyword>
<dbReference type="FunFam" id="3.40.50.1980:FF:000001">
    <property type="entry name" value="Histidinol dehydrogenase"/>
    <property type="match status" value="1"/>
</dbReference>
<reference evidence="15" key="1">
    <citation type="submission" date="2020-10" db="EMBL/GenBank/DDBJ databases">
        <authorList>
            <person name="Gilroy R."/>
        </authorList>
    </citation>
    <scope>NUCLEOTIDE SEQUENCE</scope>
    <source>
        <strain evidence="15">ChiGjej2B2-16831</strain>
    </source>
</reference>
<dbReference type="InterPro" id="IPR022695">
    <property type="entry name" value="Histidinol_DH_monofunct"/>
</dbReference>
<evidence type="ECO:0000256" key="4">
    <source>
        <dbReference type="ARBA" id="ARBA00022723"/>
    </source>
</evidence>
<feature type="binding site" evidence="8 12">
    <location>
        <position position="411"/>
    </location>
    <ligand>
        <name>substrate</name>
    </ligand>
</feature>
<gene>
    <name evidence="8 15" type="primary">hisD</name>
    <name evidence="15" type="ORF">IAD24_07385</name>
</gene>
<dbReference type="Gene3D" id="3.40.50.1980">
    <property type="entry name" value="Nitrogenase molybdenum iron protein domain"/>
    <property type="match status" value="2"/>
</dbReference>
<feature type="binding site" evidence="8 12">
    <location>
        <position position="258"/>
    </location>
    <ligand>
        <name>substrate</name>
    </ligand>
</feature>
<dbReference type="Pfam" id="PF00815">
    <property type="entry name" value="Histidinol_dh"/>
    <property type="match status" value="1"/>
</dbReference>
<keyword evidence="6 8" id="KW-0560">Oxidoreductase</keyword>
<keyword evidence="8" id="KW-0028">Amino-acid biosynthesis</keyword>
<evidence type="ECO:0000256" key="1">
    <source>
        <dbReference type="ARBA" id="ARBA00003850"/>
    </source>
</evidence>
<proteinExistence type="inferred from homology"/>
<comment type="pathway">
    <text evidence="8">Amino-acid biosynthesis; L-histidine biosynthesis; L-histidine from 5-phospho-alpha-D-ribose 1-diphosphate: step 9/9.</text>
</comment>
<dbReference type="Proteomes" id="UP000824128">
    <property type="component" value="Unassembled WGS sequence"/>
</dbReference>
<accession>A0A9D1STQ2</accession>
<dbReference type="PIRSF" id="PIRSF000099">
    <property type="entry name" value="Histidinol_dh"/>
    <property type="match status" value="1"/>
</dbReference>
<dbReference type="PRINTS" id="PR00083">
    <property type="entry name" value="HOLDHDRGNASE"/>
</dbReference>
<dbReference type="EC" id="1.1.1.23" evidence="3 8"/>
<feature type="binding site" evidence="8 12">
    <location>
        <position position="255"/>
    </location>
    <ligand>
        <name>substrate</name>
    </ligand>
</feature>
<keyword evidence="4 8" id="KW-0479">Metal-binding</keyword>
<dbReference type="AlphaFoldDB" id="A0A9D1STQ2"/>
<evidence type="ECO:0000256" key="6">
    <source>
        <dbReference type="ARBA" id="ARBA00023002"/>
    </source>
</evidence>
<dbReference type="NCBIfam" id="TIGR00069">
    <property type="entry name" value="hisD"/>
    <property type="match status" value="1"/>
</dbReference>
<feature type="active site" description="Proton acceptor" evidence="8 10">
    <location>
        <position position="324"/>
    </location>
</feature>
<comment type="caution">
    <text evidence="15">The sequence shown here is derived from an EMBL/GenBank/DDBJ whole genome shotgun (WGS) entry which is preliminary data.</text>
</comment>
<evidence type="ECO:0000256" key="9">
    <source>
        <dbReference type="PIRNR" id="PIRNR000099"/>
    </source>
</evidence>
<evidence type="ECO:0000256" key="7">
    <source>
        <dbReference type="ARBA" id="ARBA00049489"/>
    </source>
</evidence>
<dbReference type="HAMAP" id="MF_01024">
    <property type="entry name" value="HisD"/>
    <property type="match status" value="1"/>
</dbReference>
<feature type="binding site" evidence="8 13">
    <location>
        <position position="255"/>
    </location>
    <ligand>
        <name>Zn(2+)</name>
        <dbReference type="ChEBI" id="CHEBI:29105"/>
    </ligand>
</feature>
<comment type="similarity">
    <text evidence="2 8 9 14">Belongs to the histidinol dehydrogenase family.</text>
</comment>
<feature type="binding site" evidence="8 13">
    <location>
        <position position="258"/>
    </location>
    <ligand>
        <name>Zn(2+)</name>
        <dbReference type="ChEBI" id="CHEBI:29105"/>
    </ligand>
</feature>
<dbReference type="GO" id="GO:0000105">
    <property type="term" value="P:L-histidine biosynthetic process"/>
    <property type="evidence" value="ECO:0007669"/>
    <property type="project" value="UniProtKB-UniRule"/>
</dbReference>
<evidence type="ECO:0000256" key="8">
    <source>
        <dbReference type="HAMAP-Rule" id="MF_01024"/>
    </source>
</evidence>
<dbReference type="GO" id="GO:0051287">
    <property type="term" value="F:NAD binding"/>
    <property type="evidence" value="ECO:0007669"/>
    <property type="project" value="InterPro"/>
</dbReference>
<feature type="binding site" evidence="8 12">
    <location>
        <position position="233"/>
    </location>
    <ligand>
        <name>substrate</name>
    </ligand>
</feature>
<feature type="binding site" evidence="8 13">
    <location>
        <position position="416"/>
    </location>
    <ligand>
        <name>Zn(2+)</name>
        <dbReference type="ChEBI" id="CHEBI:29105"/>
    </ligand>
</feature>
<evidence type="ECO:0000256" key="2">
    <source>
        <dbReference type="ARBA" id="ARBA00010178"/>
    </source>
</evidence>
<evidence type="ECO:0000256" key="12">
    <source>
        <dbReference type="PIRSR" id="PIRSR000099-3"/>
    </source>
</evidence>
<feature type="binding site" evidence="8 12">
    <location>
        <position position="324"/>
    </location>
    <ligand>
        <name>substrate</name>
    </ligand>
</feature>
<feature type="binding site" evidence="8 12">
    <location>
        <position position="416"/>
    </location>
    <ligand>
        <name>substrate</name>
    </ligand>
</feature>
<evidence type="ECO:0000256" key="11">
    <source>
        <dbReference type="PIRSR" id="PIRSR000099-2"/>
    </source>
</evidence>
<comment type="cofactor">
    <cofactor evidence="8 13">
        <name>Zn(2+)</name>
        <dbReference type="ChEBI" id="CHEBI:29105"/>
    </cofactor>
    <text evidence="8 13">Binds 1 zinc ion per subunit.</text>
</comment>
<keyword evidence="5 8" id="KW-0862">Zinc</keyword>
<feature type="binding site" evidence="8 11">
    <location>
        <position position="187"/>
    </location>
    <ligand>
        <name>NAD(+)</name>
        <dbReference type="ChEBI" id="CHEBI:57540"/>
    </ligand>
</feature>
<keyword evidence="8" id="KW-0368">Histidine biosynthesis</keyword>
<dbReference type="PANTHER" id="PTHR21256:SF2">
    <property type="entry name" value="HISTIDINE BIOSYNTHESIS TRIFUNCTIONAL PROTEIN"/>
    <property type="match status" value="1"/>
</dbReference>
<feature type="active site" description="Proton acceptor" evidence="8 10">
    <location>
        <position position="323"/>
    </location>
</feature>
<feature type="binding site" evidence="8 11">
    <location>
        <position position="210"/>
    </location>
    <ligand>
        <name>NAD(+)</name>
        <dbReference type="ChEBI" id="CHEBI:57540"/>
    </ligand>
</feature>
<evidence type="ECO:0000313" key="16">
    <source>
        <dbReference type="Proteomes" id="UP000824128"/>
    </source>
</evidence>
<comment type="catalytic activity">
    <reaction evidence="7 8">
        <text>L-histidinol + 2 NAD(+) + H2O = L-histidine + 2 NADH + 3 H(+)</text>
        <dbReference type="Rhea" id="RHEA:20641"/>
        <dbReference type="ChEBI" id="CHEBI:15377"/>
        <dbReference type="ChEBI" id="CHEBI:15378"/>
        <dbReference type="ChEBI" id="CHEBI:57540"/>
        <dbReference type="ChEBI" id="CHEBI:57595"/>
        <dbReference type="ChEBI" id="CHEBI:57699"/>
        <dbReference type="ChEBI" id="CHEBI:57945"/>
        <dbReference type="EC" id="1.1.1.23"/>
    </reaction>
</comment>
<dbReference type="EMBL" id="DVNZ01000233">
    <property type="protein sequence ID" value="HIU94960.1"/>
    <property type="molecule type" value="Genomic_DNA"/>
</dbReference>
<dbReference type="GO" id="GO:0008270">
    <property type="term" value="F:zinc ion binding"/>
    <property type="evidence" value="ECO:0007669"/>
    <property type="project" value="UniProtKB-UniRule"/>
</dbReference>
<dbReference type="CDD" id="cd06572">
    <property type="entry name" value="Histidinol_dh"/>
    <property type="match status" value="1"/>
</dbReference>
<dbReference type="InterPro" id="IPR001692">
    <property type="entry name" value="Histidinol_DH_CS"/>
</dbReference>
<comment type="function">
    <text evidence="1 8">Catalyzes the sequential NAD-dependent oxidations of L-histidinol to L-histidinaldehyde and then to L-histidine.</text>
</comment>
<sequence>MIIPRYTLGAIGVEEILRREAAIQTGAEEAVRRIMEDVRARGDEALLEYTERFDGVRPEPLYVTEAEFAAAEAAVARGLADALARAAARIEAFHRRQVRQDTVLLEEDGVVLGQRFTPVARAGLYVPGGTASYPSSVLMNAIPARLAGVDEIVIATPPRRDGTVAPLILLAARQSGVTRVLKAGGAQAVAALAFGTERVPRVDKITGPGNLYVATAKKLAFGQVSIDMVAGPSEILVLADGSADPAAAAADLLSQAEHDRLASAVLVTDCPALADAVEAELARQLPLLPRQDVCRASLAARGKLIVSRDLDEALDAANRIAPEHLELMVRDPFALLMRVKNAGSVFLGHHTPEAVGDYFAGPNHVLPTGGTARFSSPLSVDDFVKKTQFLYYTQDALRRARADVTALAEAEGLHAHARSVAIRFAGEEGMA</sequence>
<dbReference type="GO" id="GO:0004399">
    <property type="term" value="F:histidinol dehydrogenase activity"/>
    <property type="evidence" value="ECO:0007669"/>
    <property type="project" value="UniProtKB-UniRule"/>
</dbReference>
<feature type="binding site" evidence="8 12">
    <location>
        <position position="357"/>
    </location>
    <ligand>
        <name>substrate</name>
    </ligand>
</feature>
<evidence type="ECO:0000256" key="3">
    <source>
        <dbReference type="ARBA" id="ARBA00012965"/>
    </source>
</evidence>
<name>A0A9D1STQ2_9FIRM</name>
<dbReference type="InterPro" id="IPR012131">
    <property type="entry name" value="Hstdl_DH"/>
</dbReference>
<dbReference type="SUPFAM" id="SSF53720">
    <property type="entry name" value="ALDH-like"/>
    <property type="match status" value="1"/>
</dbReference>
<dbReference type="Gene3D" id="1.20.5.1300">
    <property type="match status" value="1"/>
</dbReference>
<dbReference type="GO" id="GO:0005829">
    <property type="term" value="C:cytosol"/>
    <property type="evidence" value="ECO:0007669"/>
    <property type="project" value="TreeGrafter"/>
</dbReference>
<protein>
    <recommendedName>
        <fullName evidence="3 8">Histidinol dehydrogenase</fullName>
        <shortName evidence="8">HDH</shortName>
        <ecNumber evidence="3 8">1.1.1.23</ecNumber>
    </recommendedName>
</protein>